<comment type="subcellular location">
    <subcellularLocation>
        <location evidence="1">Cell membrane</location>
        <topology evidence="1">Multi-pass membrane protein</topology>
    </subcellularLocation>
</comment>
<accession>A0A173VSQ9</accession>
<comment type="similarity">
    <text evidence="2">Belongs to the binding-protein-dependent transport system permease family. FecCD subfamily.</text>
</comment>
<evidence type="ECO:0000256" key="1">
    <source>
        <dbReference type="ARBA" id="ARBA00004651"/>
    </source>
</evidence>
<dbReference type="GO" id="GO:0033214">
    <property type="term" value="P:siderophore-iron import into cell"/>
    <property type="evidence" value="ECO:0007669"/>
    <property type="project" value="TreeGrafter"/>
</dbReference>
<feature type="transmembrane region" description="Helical" evidence="8">
    <location>
        <begin position="102"/>
        <end position="120"/>
    </location>
</feature>
<dbReference type="InterPro" id="IPR000522">
    <property type="entry name" value="ABC_transptr_permease_BtuC"/>
</dbReference>
<evidence type="ECO:0000256" key="4">
    <source>
        <dbReference type="ARBA" id="ARBA00022475"/>
    </source>
</evidence>
<evidence type="ECO:0000313" key="11">
    <source>
        <dbReference type="Proteomes" id="UP000095453"/>
    </source>
</evidence>
<feature type="transmembrane region" description="Helical" evidence="8">
    <location>
        <begin position="126"/>
        <end position="145"/>
    </location>
</feature>
<dbReference type="Proteomes" id="UP000285820">
    <property type="component" value="Unassembled WGS sequence"/>
</dbReference>
<feature type="transmembrane region" description="Helical" evidence="8">
    <location>
        <begin position="315"/>
        <end position="332"/>
    </location>
</feature>
<dbReference type="CDD" id="cd06550">
    <property type="entry name" value="TM_ABC_iron-siderophores_like"/>
    <property type="match status" value="1"/>
</dbReference>
<evidence type="ECO:0000313" key="9">
    <source>
        <dbReference type="EMBL" id="CUN29800.1"/>
    </source>
</evidence>
<keyword evidence="4" id="KW-1003">Cell membrane</keyword>
<dbReference type="EMBL" id="CYXX01000040">
    <property type="protein sequence ID" value="CUN29800.1"/>
    <property type="molecule type" value="Genomic_DNA"/>
</dbReference>
<dbReference type="InterPro" id="IPR037294">
    <property type="entry name" value="ABC_BtuC-like"/>
</dbReference>
<dbReference type="SUPFAM" id="SSF81345">
    <property type="entry name" value="ABC transporter involved in vitamin B12 uptake, BtuC"/>
    <property type="match status" value="1"/>
</dbReference>
<dbReference type="GO" id="GO:0005886">
    <property type="term" value="C:plasma membrane"/>
    <property type="evidence" value="ECO:0007669"/>
    <property type="project" value="UniProtKB-SubCell"/>
</dbReference>
<evidence type="ECO:0000313" key="10">
    <source>
        <dbReference type="EMBL" id="RGR64223.1"/>
    </source>
</evidence>
<dbReference type="Gene3D" id="1.10.3470.10">
    <property type="entry name" value="ABC transporter involved in vitamin B12 uptake, BtuC"/>
    <property type="match status" value="1"/>
</dbReference>
<protein>
    <submittedName>
        <fullName evidence="9">Ferric enterobactin transport system permease protein fepG</fullName>
    </submittedName>
    <submittedName>
        <fullName evidence="10">Iron ABC transporter permease</fullName>
    </submittedName>
</protein>
<evidence type="ECO:0000256" key="7">
    <source>
        <dbReference type="ARBA" id="ARBA00023136"/>
    </source>
</evidence>
<keyword evidence="7 8" id="KW-0472">Membrane</keyword>
<keyword evidence="5 8" id="KW-0812">Transmembrane</keyword>
<proteinExistence type="inferred from homology"/>
<dbReference type="PROSITE" id="PS51257">
    <property type="entry name" value="PROKAR_LIPOPROTEIN"/>
    <property type="match status" value="1"/>
</dbReference>
<feature type="transmembrane region" description="Helical" evidence="8">
    <location>
        <begin position="17"/>
        <end position="38"/>
    </location>
</feature>
<evidence type="ECO:0000256" key="5">
    <source>
        <dbReference type="ARBA" id="ARBA00022692"/>
    </source>
</evidence>
<dbReference type="PANTHER" id="PTHR30472:SF24">
    <property type="entry name" value="FERRIC ENTEROBACTIN TRANSPORT SYSTEM PERMEASE PROTEIN FEPG"/>
    <property type="match status" value="1"/>
</dbReference>
<gene>
    <name evidence="9" type="primary">fepG</name>
    <name evidence="10" type="ORF">DWY29_16140</name>
    <name evidence="9" type="ORF">ERS852444_03365</name>
</gene>
<dbReference type="RefSeq" id="WP_055171979.1">
    <property type="nucleotide sequence ID" value="NZ_CYXX01000040.1"/>
</dbReference>
<evidence type="ECO:0000256" key="3">
    <source>
        <dbReference type="ARBA" id="ARBA00022448"/>
    </source>
</evidence>
<organism evidence="9 11">
    <name type="scientific">Roseburia inulinivorans</name>
    <dbReference type="NCBI Taxonomy" id="360807"/>
    <lineage>
        <taxon>Bacteria</taxon>
        <taxon>Bacillati</taxon>
        <taxon>Bacillota</taxon>
        <taxon>Clostridia</taxon>
        <taxon>Lachnospirales</taxon>
        <taxon>Lachnospiraceae</taxon>
        <taxon>Roseburia</taxon>
    </lineage>
</organism>
<dbReference type="Pfam" id="PF01032">
    <property type="entry name" value="FecCD"/>
    <property type="match status" value="1"/>
</dbReference>
<evidence type="ECO:0000256" key="2">
    <source>
        <dbReference type="ARBA" id="ARBA00007935"/>
    </source>
</evidence>
<name>A0A173VSQ9_9FIRM</name>
<feature type="transmembrane region" description="Helical" evidence="8">
    <location>
        <begin position="157"/>
        <end position="176"/>
    </location>
</feature>
<dbReference type="AlphaFoldDB" id="A0A173VSQ9"/>
<evidence type="ECO:0000313" key="12">
    <source>
        <dbReference type="Proteomes" id="UP000285820"/>
    </source>
</evidence>
<evidence type="ECO:0000256" key="6">
    <source>
        <dbReference type="ARBA" id="ARBA00022989"/>
    </source>
</evidence>
<evidence type="ECO:0000256" key="8">
    <source>
        <dbReference type="SAM" id="Phobius"/>
    </source>
</evidence>
<keyword evidence="6 8" id="KW-1133">Transmembrane helix</keyword>
<feature type="transmembrane region" description="Helical" evidence="8">
    <location>
        <begin position="205"/>
        <end position="223"/>
    </location>
</feature>
<dbReference type="PANTHER" id="PTHR30472">
    <property type="entry name" value="FERRIC ENTEROBACTIN TRANSPORT SYSTEM PERMEASE PROTEIN"/>
    <property type="match status" value="1"/>
</dbReference>
<reference evidence="9 11" key="1">
    <citation type="submission" date="2015-09" db="EMBL/GenBank/DDBJ databases">
        <authorList>
            <consortium name="Pathogen Informatics"/>
        </authorList>
    </citation>
    <scope>NUCLEOTIDE SEQUENCE [LARGE SCALE GENOMIC DNA]</scope>
    <source>
        <strain evidence="9 11">2789STDY5608887</strain>
    </source>
</reference>
<reference evidence="10 12" key="2">
    <citation type="submission" date="2018-08" db="EMBL/GenBank/DDBJ databases">
        <title>A genome reference for cultivated species of the human gut microbiota.</title>
        <authorList>
            <person name="Zou Y."/>
            <person name="Xue W."/>
            <person name="Luo G."/>
        </authorList>
    </citation>
    <scope>NUCLEOTIDE SEQUENCE [LARGE SCALE GENOMIC DNA]</scope>
    <source>
        <strain evidence="10 12">AF24-4</strain>
    </source>
</reference>
<dbReference type="Proteomes" id="UP000095453">
    <property type="component" value="Unassembled WGS sequence"/>
</dbReference>
<dbReference type="GO" id="GO:0022857">
    <property type="term" value="F:transmembrane transporter activity"/>
    <property type="evidence" value="ECO:0007669"/>
    <property type="project" value="InterPro"/>
</dbReference>
<dbReference type="EMBL" id="QRUN01000043">
    <property type="protein sequence ID" value="RGR64223.1"/>
    <property type="molecule type" value="Genomic_DNA"/>
</dbReference>
<feature type="transmembrane region" description="Helical" evidence="8">
    <location>
        <begin position="72"/>
        <end position="90"/>
    </location>
</feature>
<keyword evidence="3" id="KW-0813">Transport</keyword>
<sequence length="339" mass="36199">MKKNTIWSGYYKRKKRYWFTACILLSLVILLACIMMVYGNTIYMPGTVLEVLKGNETKGAAFTIKTLRLPRMLAAIFCGAAFGLAGNTFQKLLGNPLASPDIIGVTSGASVAAVFGILVLKWNGNIVSILAVLSGLLVSSAIYFFAQGDGFSNGKLILTGIGMQAFLNALISWMLLKASEYDVSSALRWLSGSLNGVSMDQVPRLMVVVVFSTVAIFLLNRHLEILQLGEAHARVLGIRITATRLGLILCALLLIAFATSVTGPIASVAFLAGPIAARISGSGKSNLMTSALTGCVLVMVSDLVGQYAFPSRYPVGVVTGILGAPYLIYLLIRMNRMEG</sequence>